<reference evidence="1" key="1">
    <citation type="submission" date="2019-11" db="EMBL/GenBank/DDBJ databases">
        <title>Nori genome reveals adaptations in red seaweeds to the harsh intertidal environment.</title>
        <authorList>
            <person name="Wang D."/>
            <person name="Mao Y."/>
        </authorList>
    </citation>
    <scope>NUCLEOTIDE SEQUENCE</scope>
    <source>
        <tissue evidence="1">Gametophyte</tissue>
    </source>
</reference>
<dbReference type="EMBL" id="CM020619">
    <property type="protein sequence ID" value="KAK1862885.1"/>
    <property type="molecule type" value="Genomic_DNA"/>
</dbReference>
<name>A0ACC3BYE2_PYRYE</name>
<proteinExistence type="predicted"/>
<evidence type="ECO:0000313" key="2">
    <source>
        <dbReference type="Proteomes" id="UP000798662"/>
    </source>
</evidence>
<accession>A0ACC3BYE2</accession>
<gene>
    <name evidence="1" type="ORF">I4F81_005452</name>
</gene>
<keyword evidence="2" id="KW-1185">Reference proteome</keyword>
<organism evidence="1 2">
    <name type="scientific">Pyropia yezoensis</name>
    <name type="common">Susabi-nori</name>
    <name type="synonym">Porphyra yezoensis</name>
    <dbReference type="NCBI Taxonomy" id="2788"/>
    <lineage>
        <taxon>Eukaryota</taxon>
        <taxon>Rhodophyta</taxon>
        <taxon>Bangiophyceae</taxon>
        <taxon>Bangiales</taxon>
        <taxon>Bangiaceae</taxon>
        <taxon>Pyropia</taxon>
    </lineage>
</organism>
<sequence length="102" mass="10832">MRSGRRGREGGAEEGKAARGRGRGGISGDEGPPADRNGGEWRRHRPTALPLPLAPLIPPHRTSGLPPHAPRPPRSSSHRPRPTRPPPPPPPTALTPAHHPTP</sequence>
<dbReference type="Proteomes" id="UP000798662">
    <property type="component" value="Chromosome 2"/>
</dbReference>
<comment type="caution">
    <text evidence="1">The sequence shown here is derived from an EMBL/GenBank/DDBJ whole genome shotgun (WGS) entry which is preliminary data.</text>
</comment>
<evidence type="ECO:0000313" key="1">
    <source>
        <dbReference type="EMBL" id="KAK1862885.1"/>
    </source>
</evidence>
<protein>
    <submittedName>
        <fullName evidence="1">Uncharacterized protein</fullName>
    </submittedName>
</protein>